<gene>
    <name evidence="1" type="ORF">BTUL_0029g00830</name>
</gene>
<accession>A0A4Z1F4D9</accession>
<protein>
    <submittedName>
        <fullName evidence="1">Uncharacterized protein</fullName>
    </submittedName>
</protein>
<sequence length="171" mass="19454">MESFIRGRMWPRGSSAICHWDMGIFERLLYFCLANPMCLELTHEHEEEKKLTAAFSIGLFVLEVDIGIICSCLLSFPAFFRHRKPAKWDSYVSLIMSYVSQTRSLLSADRSSSRRYHLQPDLNSDGGAYRNTKIGGAEDVEAFALSEREGMNIRKTTEITNQSVAIEGYGR</sequence>
<keyword evidence="2" id="KW-1185">Reference proteome</keyword>
<organism evidence="1 2">
    <name type="scientific">Botrytis tulipae</name>
    <dbReference type="NCBI Taxonomy" id="87230"/>
    <lineage>
        <taxon>Eukaryota</taxon>
        <taxon>Fungi</taxon>
        <taxon>Dikarya</taxon>
        <taxon>Ascomycota</taxon>
        <taxon>Pezizomycotina</taxon>
        <taxon>Leotiomycetes</taxon>
        <taxon>Helotiales</taxon>
        <taxon>Sclerotiniaceae</taxon>
        <taxon>Botrytis</taxon>
    </lineage>
</organism>
<name>A0A4Z1F4D9_9HELO</name>
<evidence type="ECO:0000313" key="1">
    <source>
        <dbReference type="EMBL" id="TGO16391.1"/>
    </source>
</evidence>
<evidence type="ECO:0000313" key="2">
    <source>
        <dbReference type="Proteomes" id="UP000297777"/>
    </source>
</evidence>
<dbReference type="EMBL" id="PQXH01000029">
    <property type="protein sequence ID" value="TGO16391.1"/>
    <property type="molecule type" value="Genomic_DNA"/>
</dbReference>
<reference evidence="1 2" key="1">
    <citation type="submission" date="2017-12" db="EMBL/GenBank/DDBJ databases">
        <title>Comparative genomics of Botrytis spp.</title>
        <authorList>
            <person name="Valero-Jimenez C.A."/>
            <person name="Tapia P."/>
            <person name="Veloso J."/>
            <person name="Silva-Moreno E."/>
            <person name="Staats M."/>
            <person name="Valdes J.H."/>
            <person name="Van Kan J.A.L."/>
        </authorList>
    </citation>
    <scope>NUCLEOTIDE SEQUENCE [LARGE SCALE GENOMIC DNA]</scope>
    <source>
        <strain evidence="1 2">Bt9001</strain>
    </source>
</reference>
<proteinExistence type="predicted"/>
<dbReference type="Proteomes" id="UP000297777">
    <property type="component" value="Unassembled WGS sequence"/>
</dbReference>
<dbReference type="AlphaFoldDB" id="A0A4Z1F4D9"/>
<comment type="caution">
    <text evidence="1">The sequence shown here is derived from an EMBL/GenBank/DDBJ whole genome shotgun (WGS) entry which is preliminary data.</text>
</comment>